<dbReference type="PRINTS" id="PR00119">
    <property type="entry name" value="CATATPASE"/>
</dbReference>
<feature type="transmembrane region" description="Helical" evidence="14">
    <location>
        <begin position="247"/>
        <end position="266"/>
    </location>
</feature>
<feature type="domain" description="Cation-transporting P-type ATPase N-terminal" evidence="15">
    <location>
        <begin position="900"/>
        <end position="965"/>
    </location>
</feature>
<evidence type="ECO:0000256" key="3">
    <source>
        <dbReference type="ARBA" id="ARBA00012476"/>
    </source>
</evidence>
<name>A0AA36I7K0_9DINO</name>
<dbReference type="Proteomes" id="UP001178507">
    <property type="component" value="Unassembled WGS sequence"/>
</dbReference>
<keyword evidence="5 14" id="KW-0812">Transmembrane</keyword>
<dbReference type="SUPFAM" id="SSF56784">
    <property type="entry name" value="HAD-like"/>
    <property type="match status" value="2"/>
</dbReference>
<feature type="transmembrane region" description="Helical" evidence="14">
    <location>
        <begin position="1131"/>
        <end position="1150"/>
    </location>
</feature>
<dbReference type="SFLD" id="SFLDG00002">
    <property type="entry name" value="C1.7:_P-type_atpase_like"/>
    <property type="match status" value="2"/>
</dbReference>
<feature type="transmembrane region" description="Helical" evidence="14">
    <location>
        <begin position="655"/>
        <end position="676"/>
    </location>
</feature>
<dbReference type="Gene3D" id="3.40.50.1000">
    <property type="entry name" value="HAD superfamily/HAD-like"/>
    <property type="match status" value="2"/>
</dbReference>
<sequence length="2032" mass="222385">MDDAPAGPLPPPFALSKLDSDKESLLKGLTDAEVAEMVKKYGLNEVPEEKEPLWKMFLKQFTGPMQIMIEGAALLCFLIHNWPDFTIIMVLLITNGTLGFFEEKKSAQASVDALKAGLEKKMPVKRNGKFDSIPVVQVVPGDVLFMRGGDIVPADCYWMEGDPCQVDEAALTGESLPVKVPRKDDEGKPASGRQMWSGSILKVGECQAVVSHTGMNTMIGEAAKAIQEASGKDIGVFEGKILEAAQVLILITIVVVSFLFYFMYFVQHVEITEVLEMSLSLVIASVPVALPMVMKVTLSIGAKEMSDEGGIVTHLTALEEIASMKVLCSDKTGTLTTAQMTVYYDETAKAYNGFSAEQVLEFASLASNEANKDDPIDSAVLRAYAKSKNLTSVDDAVDKRKQNYSLDPEGFMGFNPIVKRTCAAVTAKDGTKYFCSKGMVDVILKTNADDEGKQWTVDNYAEMSKTATKADADLGISGFKTLGVAVSKNGGPMLFAGILPIMDPPRHDTKETIRKIKQAQVAVKMITGDHHNIGKELARQIDLGMDIRTPDCLQPPSEARDLIVMKCDGFAKVKPLDKHEVVQVLQDKGLVVGMTGDGVNDAPALAKAQIGIAVHGATDAAKSAGDIVLTKDGLSPIYTAIQISRRIFKRLKSYVIYRICITVQVVFFLAALAIFYNLRFKALYIILLALFHDLQIVTIAYDHQVAGAKPETPTVLGLLLQSYSMGILMFVQTMLLVSYGHLFLSDSYGDGYFQSMDSDAAGSEMNKYMETTLFLQISNSSAILIFSARTVGFFFTTMPAWQLTFSTALGQVLINIWCLVAPTGLVDKLLPSDVAKVWLYDIAWLLFLDLVKMTAGRLWEKYKPATIDRNPALQAHDRNSRRMSNNLRPSYMLAQAGREELGAKDKESLLKGLTDAEVAEMVKKYGLNEVPEEKEPLWKMFLKQFTGPMQIMIEGAALLCFLIHNWPDFTIIMVLLITNGTLGFFEEKKSAQASVDALKAGLEKKMPVKRNGKFDSIPVVQVVPGDVLFMRGGDIVPADCYWMEGDPCQVDEAALTGESLPVKVPRKDDEGKPASGRQMWSGSILKVGECQAVVSHTGMNTMIGEAAKAIQEASGKDIGVFEGKILEAAQVLILITIVVVSFLFYFMYFVQHVEITEVLEMSLSLVIASVPVALPMVMKVTLSIGAKEMSDEGGIVTHLTALEEIASMKVLCSDKTGTLTTAQMTVYYDETAKAYNGFSAEQVLEFASLASNEANKDDPIDSAVLRAYAKSKNFTSVDDAVDKRKQNYSLDPEGFMGFNPIVKRTCAAVTAKDGTKWFCSKGMVDVILKTNADDEGKQWTVDNYAEMSKTATKADADLGISGFKTLGVAVSKNGGPMLFAGILPIMDPPRHDTKETIRKIKQAQVAVKMITGDHHNIGKELARQIDLGMDIRTPDCLQPPSEARDLIVMKCDGFAKVKPLDKHEVVQVLQDKGLVVGMTGDGVNDAPALAKAQIGIAVHGATDAAKSAGDIVLTKDGLSPIYTAIQISRRIFKRLKSYVIYRICITVQVVFFLAALAIFYNLRFKALYIILLALFHDLQIVTIAYDHQVAGAKPETPTVLGLLLQSYSMGILMFVQTMLLVSYGHLFLSDSYGDGYFQSMDSDAAGSEMNKYMETTLFLQISNSSAILIFSARALDGSQVLINIWCLVAPTGLVDKLLPSDVAKVWLYDIAWLLFLDLVKMTAGRLWEKYKPATIDRNPALQAHDRNSRRMSNNLRPSYMLAQAGREELGAKVAALPEGQRNSAENRRDFSGRRYPKKTPLALKVGSWGLRATLAFCAQRADWAIQSVSDLLEVIAACRKLSDWSLALWFFNRQKAKLPEVVAANACISACADCSVWRQSLSMLSGVRCAQIKPDVVTYNIAVEATRSWLRAGQLLQECRSFVQCDVITFNSLLGGEGGWQRSLGLVEALKVSSLVPDEVTATSAMPGPWPRAVLLAEGYESTLLFNALAATCRRNWPMALFAAQTAQARGLQPDLLTANLCLSSCEQSSVL</sequence>
<feature type="transmembrane region" description="Helical" evidence="14">
    <location>
        <begin position="682"/>
        <end position="701"/>
    </location>
</feature>
<dbReference type="InterPro" id="IPR011990">
    <property type="entry name" value="TPR-like_helical_dom_sf"/>
</dbReference>
<organism evidence="16 17">
    <name type="scientific">Effrenium voratum</name>
    <dbReference type="NCBI Taxonomy" id="2562239"/>
    <lineage>
        <taxon>Eukaryota</taxon>
        <taxon>Sar</taxon>
        <taxon>Alveolata</taxon>
        <taxon>Dinophyceae</taxon>
        <taxon>Suessiales</taxon>
        <taxon>Symbiodiniaceae</taxon>
        <taxon>Effrenium</taxon>
    </lineage>
</organism>
<keyword evidence="7" id="KW-0547">Nucleotide-binding</keyword>
<feature type="transmembrane region" description="Helical" evidence="14">
    <location>
        <begin position="1606"/>
        <end position="1628"/>
    </location>
</feature>
<protein>
    <recommendedName>
        <fullName evidence="3">P-type H(+)-exporting transporter</fullName>
        <ecNumber evidence="3">7.1.2.1</ecNumber>
    </recommendedName>
    <alternativeName>
        <fullName evidence="13">Proton pump</fullName>
    </alternativeName>
</protein>
<comment type="similarity">
    <text evidence="2">Belongs to the cation transport ATPase (P-type) (TC 3.A.3) family. Type IIIA subfamily.</text>
</comment>
<dbReference type="InterPro" id="IPR044492">
    <property type="entry name" value="P_typ_ATPase_HD_dom"/>
</dbReference>
<evidence type="ECO:0000256" key="11">
    <source>
        <dbReference type="ARBA" id="ARBA00022989"/>
    </source>
</evidence>
<comment type="caution">
    <text evidence="16">The sequence shown here is derived from an EMBL/GenBank/DDBJ whole genome shotgun (WGS) entry which is preliminary data.</text>
</comment>
<dbReference type="GO" id="GO:0046872">
    <property type="term" value="F:metal ion binding"/>
    <property type="evidence" value="ECO:0007669"/>
    <property type="project" value="UniProtKB-KW"/>
</dbReference>
<feature type="domain" description="Cation-transporting P-type ATPase N-terminal" evidence="15">
    <location>
        <begin position="5"/>
        <end position="81"/>
    </location>
</feature>
<dbReference type="PANTHER" id="PTHR42861">
    <property type="entry name" value="CALCIUM-TRANSPORTING ATPASE"/>
    <property type="match status" value="1"/>
</dbReference>
<keyword evidence="12 14" id="KW-0472">Membrane</keyword>
<dbReference type="GO" id="GO:0008553">
    <property type="term" value="F:P-type proton-exporting transporter activity"/>
    <property type="evidence" value="ECO:0007669"/>
    <property type="project" value="UniProtKB-EC"/>
</dbReference>
<evidence type="ECO:0000313" key="16">
    <source>
        <dbReference type="EMBL" id="CAJ1381139.1"/>
    </source>
</evidence>
<dbReference type="Gene3D" id="2.70.150.10">
    <property type="entry name" value="Calcium-transporting ATPase, cytoplasmic transduction domain A"/>
    <property type="match status" value="2"/>
</dbReference>
<dbReference type="NCBIfam" id="TIGR01494">
    <property type="entry name" value="ATPase_P-type"/>
    <property type="match status" value="4"/>
</dbReference>
<dbReference type="InterPro" id="IPR023299">
    <property type="entry name" value="ATPase_P-typ_cyto_dom_N"/>
</dbReference>
<evidence type="ECO:0000256" key="1">
    <source>
        <dbReference type="ARBA" id="ARBA00004141"/>
    </source>
</evidence>
<dbReference type="InterPro" id="IPR001757">
    <property type="entry name" value="P_typ_ATPase"/>
</dbReference>
<dbReference type="InterPro" id="IPR008250">
    <property type="entry name" value="ATPase_P-typ_transduc_dom_A_sf"/>
</dbReference>
<dbReference type="EC" id="7.1.2.1" evidence="3"/>
<evidence type="ECO:0000256" key="14">
    <source>
        <dbReference type="SAM" id="Phobius"/>
    </source>
</evidence>
<feature type="transmembrane region" description="Helical" evidence="14">
    <location>
        <begin position="722"/>
        <end position="744"/>
    </location>
</feature>
<evidence type="ECO:0000256" key="5">
    <source>
        <dbReference type="ARBA" id="ARBA00022692"/>
    </source>
</evidence>
<dbReference type="FunFam" id="3.40.50.1000:FF:000211">
    <property type="entry name" value="Plasma membrane ATPase"/>
    <property type="match status" value="2"/>
</dbReference>
<feature type="transmembrane region" description="Helical" evidence="14">
    <location>
        <begin position="1162"/>
        <end position="1182"/>
    </location>
</feature>
<accession>A0AA36I7K0</accession>
<dbReference type="Gene3D" id="1.25.40.10">
    <property type="entry name" value="Tetratricopeptide repeat domain"/>
    <property type="match status" value="1"/>
</dbReference>
<evidence type="ECO:0000256" key="8">
    <source>
        <dbReference type="ARBA" id="ARBA00022840"/>
    </source>
</evidence>
<dbReference type="InterPro" id="IPR018303">
    <property type="entry name" value="ATPase_P-typ_P_site"/>
</dbReference>
<gene>
    <name evidence="16" type="ORF">EVOR1521_LOCUS8920</name>
</gene>
<evidence type="ECO:0000259" key="15">
    <source>
        <dbReference type="SMART" id="SM00831"/>
    </source>
</evidence>
<dbReference type="PROSITE" id="PS00154">
    <property type="entry name" value="ATPASE_E1_E2"/>
    <property type="match status" value="2"/>
</dbReference>
<dbReference type="InterPro" id="IPR023298">
    <property type="entry name" value="ATPase_P-typ_TM_dom_sf"/>
</dbReference>
<dbReference type="InterPro" id="IPR023214">
    <property type="entry name" value="HAD_sf"/>
</dbReference>
<dbReference type="Pfam" id="PF00702">
    <property type="entry name" value="Hydrolase"/>
    <property type="match status" value="2"/>
</dbReference>
<keyword evidence="9" id="KW-0460">Magnesium</keyword>
<keyword evidence="11 14" id="KW-1133">Transmembrane helix</keyword>
<comment type="subcellular location">
    <subcellularLocation>
        <location evidence="1">Membrane</location>
        <topology evidence="1">Multi-pass membrane protein</topology>
    </subcellularLocation>
</comment>
<dbReference type="InterPro" id="IPR059000">
    <property type="entry name" value="ATPase_P-type_domA"/>
</dbReference>
<dbReference type="FunFam" id="2.70.150.10:FF:000042">
    <property type="entry name" value="Plasma membrane ATPase"/>
    <property type="match status" value="2"/>
</dbReference>
<keyword evidence="6" id="KW-0479">Metal-binding</keyword>
<evidence type="ECO:0000256" key="2">
    <source>
        <dbReference type="ARBA" id="ARBA00008804"/>
    </source>
</evidence>
<dbReference type="InterPro" id="IPR006534">
    <property type="entry name" value="P-type_ATPase_IIIA"/>
</dbReference>
<dbReference type="InterPro" id="IPR004014">
    <property type="entry name" value="ATPase_P-typ_cation-transptr_N"/>
</dbReference>
<keyword evidence="10" id="KW-1278">Translocase</keyword>
<keyword evidence="17" id="KW-1185">Reference proteome</keyword>
<dbReference type="InterPro" id="IPR036412">
    <property type="entry name" value="HAD-like_sf"/>
</dbReference>
<dbReference type="GO" id="GO:0016020">
    <property type="term" value="C:membrane"/>
    <property type="evidence" value="ECO:0007669"/>
    <property type="project" value="UniProtKB-SubCell"/>
</dbReference>
<keyword evidence="8" id="KW-0067">ATP-binding</keyword>
<dbReference type="SFLD" id="SFLDF00027">
    <property type="entry name" value="p-type_atpase"/>
    <property type="match status" value="2"/>
</dbReference>
<evidence type="ECO:0000256" key="13">
    <source>
        <dbReference type="ARBA" id="ARBA00031813"/>
    </source>
</evidence>
<evidence type="ECO:0000313" key="17">
    <source>
        <dbReference type="Proteomes" id="UP001178507"/>
    </source>
</evidence>
<evidence type="ECO:0000256" key="4">
    <source>
        <dbReference type="ARBA" id="ARBA00022553"/>
    </source>
</evidence>
<dbReference type="PRINTS" id="PR00120">
    <property type="entry name" value="HATPASE"/>
</dbReference>
<evidence type="ECO:0000256" key="7">
    <source>
        <dbReference type="ARBA" id="ARBA00022741"/>
    </source>
</evidence>
<dbReference type="EMBL" id="CAUJNA010000780">
    <property type="protein sequence ID" value="CAJ1381139.1"/>
    <property type="molecule type" value="Genomic_DNA"/>
</dbReference>
<dbReference type="GO" id="GO:0120029">
    <property type="term" value="P:proton export across plasma membrane"/>
    <property type="evidence" value="ECO:0007669"/>
    <property type="project" value="InterPro"/>
</dbReference>
<feature type="transmembrane region" description="Helical" evidence="14">
    <location>
        <begin position="773"/>
        <end position="796"/>
    </location>
</feature>
<evidence type="ECO:0000256" key="6">
    <source>
        <dbReference type="ARBA" id="ARBA00022723"/>
    </source>
</evidence>
<dbReference type="Gene3D" id="1.20.1110.10">
    <property type="entry name" value="Calcium-transporting ATPase, transmembrane domain"/>
    <property type="match status" value="2"/>
</dbReference>
<feature type="transmembrane region" description="Helical" evidence="14">
    <location>
        <begin position="278"/>
        <end position="298"/>
    </location>
</feature>
<dbReference type="Pfam" id="PF00122">
    <property type="entry name" value="E1-E2_ATPase"/>
    <property type="match status" value="2"/>
</dbReference>
<dbReference type="SFLD" id="SFLDS00003">
    <property type="entry name" value="Haloacid_Dehalogenase"/>
    <property type="match status" value="2"/>
</dbReference>
<evidence type="ECO:0000256" key="10">
    <source>
        <dbReference type="ARBA" id="ARBA00022967"/>
    </source>
</evidence>
<dbReference type="SMART" id="SM00831">
    <property type="entry name" value="Cation_ATPase_N"/>
    <property type="match status" value="2"/>
</dbReference>
<keyword evidence="4" id="KW-0597">Phosphoprotein</keyword>
<dbReference type="GO" id="GO:0016887">
    <property type="term" value="F:ATP hydrolysis activity"/>
    <property type="evidence" value="ECO:0007669"/>
    <property type="project" value="InterPro"/>
</dbReference>
<proteinExistence type="inferred from homology"/>
<evidence type="ECO:0000256" key="9">
    <source>
        <dbReference type="ARBA" id="ARBA00022842"/>
    </source>
</evidence>
<dbReference type="SUPFAM" id="SSF81653">
    <property type="entry name" value="Calcium ATPase, transduction domain A"/>
    <property type="match status" value="2"/>
</dbReference>
<dbReference type="Pfam" id="PF00690">
    <property type="entry name" value="Cation_ATPase_N"/>
    <property type="match status" value="2"/>
</dbReference>
<dbReference type="GO" id="GO:0005524">
    <property type="term" value="F:ATP binding"/>
    <property type="evidence" value="ECO:0007669"/>
    <property type="project" value="UniProtKB-KW"/>
</dbReference>
<dbReference type="SUPFAM" id="SSF81665">
    <property type="entry name" value="Calcium ATPase, transmembrane domain M"/>
    <property type="match status" value="2"/>
</dbReference>
<evidence type="ECO:0000256" key="12">
    <source>
        <dbReference type="ARBA" id="ARBA00023136"/>
    </source>
</evidence>
<reference evidence="16" key="1">
    <citation type="submission" date="2023-08" db="EMBL/GenBank/DDBJ databases">
        <authorList>
            <person name="Chen Y."/>
            <person name="Shah S."/>
            <person name="Dougan E. K."/>
            <person name="Thang M."/>
            <person name="Chan C."/>
        </authorList>
    </citation>
    <scope>NUCLEOTIDE SEQUENCE</scope>
</reference>
<dbReference type="NCBIfam" id="TIGR01647">
    <property type="entry name" value="ATPase-IIIA_H"/>
    <property type="match status" value="2"/>
</dbReference>
<feature type="transmembrane region" description="Helical" evidence="14">
    <location>
        <begin position="1539"/>
        <end position="1560"/>
    </location>
</feature>
<dbReference type="Gene3D" id="3.40.1110.10">
    <property type="entry name" value="Calcium-transporting ATPase, cytoplasmic domain N"/>
    <property type="match status" value="2"/>
</dbReference>